<dbReference type="PANTHER" id="PTHR31672:SF13">
    <property type="entry name" value="F-BOX PROTEIN CPR30-LIKE"/>
    <property type="match status" value="1"/>
</dbReference>
<dbReference type="Proteomes" id="UP000594263">
    <property type="component" value="Unplaced"/>
</dbReference>
<dbReference type="InterPro" id="IPR006527">
    <property type="entry name" value="F-box-assoc_dom_typ1"/>
</dbReference>
<evidence type="ECO:0000313" key="2">
    <source>
        <dbReference type="EnsemblPlants" id="Kaladp0050s0033.1.v1.1.CDS.1"/>
    </source>
</evidence>
<dbReference type="CDD" id="cd22157">
    <property type="entry name" value="F-box_AtFBW1-like"/>
    <property type="match status" value="1"/>
</dbReference>
<dbReference type="SUPFAM" id="SSF50965">
    <property type="entry name" value="Galactose oxidase, central domain"/>
    <property type="match status" value="1"/>
</dbReference>
<dbReference type="NCBIfam" id="TIGR01640">
    <property type="entry name" value="F_box_assoc_1"/>
    <property type="match status" value="1"/>
</dbReference>
<dbReference type="SUPFAM" id="SSF81383">
    <property type="entry name" value="F-box domain"/>
    <property type="match status" value="1"/>
</dbReference>
<dbReference type="EnsemblPlants" id="Kaladp0050s0033.1.v1.1">
    <property type="protein sequence ID" value="Kaladp0050s0033.1.v1.1.CDS.1"/>
    <property type="gene ID" value="Kaladp0050s0033.v1.1"/>
</dbReference>
<organism evidence="2 3">
    <name type="scientific">Kalanchoe fedtschenkoi</name>
    <name type="common">Lavender scallops</name>
    <name type="synonym">South American air plant</name>
    <dbReference type="NCBI Taxonomy" id="63787"/>
    <lineage>
        <taxon>Eukaryota</taxon>
        <taxon>Viridiplantae</taxon>
        <taxon>Streptophyta</taxon>
        <taxon>Embryophyta</taxon>
        <taxon>Tracheophyta</taxon>
        <taxon>Spermatophyta</taxon>
        <taxon>Magnoliopsida</taxon>
        <taxon>eudicotyledons</taxon>
        <taxon>Gunneridae</taxon>
        <taxon>Pentapetalae</taxon>
        <taxon>Saxifragales</taxon>
        <taxon>Crassulaceae</taxon>
        <taxon>Kalanchoe</taxon>
    </lineage>
</organism>
<evidence type="ECO:0000313" key="3">
    <source>
        <dbReference type="Proteomes" id="UP000594263"/>
    </source>
</evidence>
<name>A0A7N0U1S2_KALFE</name>
<dbReference type="InterPro" id="IPR050796">
    <property type="entry name" value="SCF_F-box_component"/>
</dbReference>
<dbReference type="Gene3D" id="1.20.1280.50">
    <property type="match status" value="1"/>
</dbReference>
<dbReference type="Pfam" id="PF07734">
    <property type="entry name" value="FBA_1"/>
    <property type="match status" value="1"/>
</dbReference>
<accession>A0A7N0U1S2</accession>
<dbReference type="AlphaFoldDB" id="A0A7N0U1S2"/>
<keyword evidence="3" id="KW-1185">Reference proteome</keyword>
<evidence type="ECO:0000259" key="1">
    <source>
        <dbReference type="PROSITE" id="PS50181"/>
    </source>
</evidence>
<sequence length="411" mass="46669">MDSRPRTVEQIQLPILPQDVFQNILSRLPVKSLMRFRCVSKSVDALVHDPQFVKLHFDRTLEDVDQTNRRRIFVGTNPPQCILCENLDEDGGHDAAVPVEYPCAISADDVEIVGSCNGLLCFMVFDSYDADNKEVYKFVLWNPSTRAFRELAKPPGPLLGHFPDKIPIYGFGYDLATDDYKIIRAVSDDDGTTSTYLEIYSLKDNAWRQIQASLPCVLTANYWGRIEHYFPGIKTRGSGVHTNGAVHWLESRNVDTPDESDLILSFNLASEKFEELIPLPDYDKEYSSPGELQFLRGHLSLIVRNWMTSDREIWVMEEYGVKGSWTMILTMPADPGPEFQDSFIGDWFIPFSCCGNGCLLMDMNGCEVLIYDPKRKTFSKIELGENRPLFLVQEFVDTLVSPHLSSECTGC</sequence>
<dbReference type="InterPro" id="IPR017451">
    <property type="entry name" value="F-box-assoc_interact_dom"/>
</dbReference>
<dbReference type="InterPro" id="IPR001810">
    <property type="entry name" value="F-box_dom"/>
</dbReference>
<dbReference type="Gramene" id="Kaladp0050s0033.1.v1.1">
    <property type="protein sequence ID" value="Kaladp0050s0033.1.v1.1.CDS.1"/>
    <property type="gene ID" value="Kaladp0050s0033.v1.1"/>
</dbReference>
<proteinExistence type="predicted"/>
<dbReference type="OMA" id="YPCAISA"/>
<protein>
    <recommendedName>
        <fullName evidence="1">F-box domain-containing protein</fullName>
    </recommendedName>
</protein>
<dbReference type="SMART" id="SM00256">
    <property type="entry name" value="FBOX"/>
    <property type="match status" value="1"/>
</dbReference>
<feature type="domain" description="F-box" evidence="1">
    <location>
        <begin position="10"/>
        <end position="60"/>
    </location>
</feature>
<dbReference type="InterPro" id="IPR036047">
    <property type="entry name" value="F-box-like_dom_sf"/>
</dbReference>
<dbReference type="PROSITE" id="PS50181">
    <property type="entry name" value="FBOX"/>
    <property type="match status" value="1"/>
</dbReference>
<reference evidence="2" key="1">
    <citation type="submission" date="2021-01" db="UniProtKB">
        <authorList>
            <consortium name="EnsemblPlants"/>
        </authorList>
    </citation>
    <scope>IDENTIFICATION</scope>
</reference>
<dbReference type="PANTHER" id="PTHR31672">
    <property type="entry name" value="BNACNNG10540D PROTEIN"/>
    <property type="match status" value="1"/>
</dbReference>
<dbReference type="InterPro" id="IPR011043">
    <property type="entry name" value="Gal_Oxase/kelch_b-propeller"/>
</dbReference>
<dbReference type="Pfam" id="PF00646">
    <property type="entry name" value="F-box"/>
    <property type="match status" value="1"/>
</dbReference>